<dbReference type="OrthoDB" id="10263751at2759"/>
<dbReference type="CDD" id="cd02947">
    <property type="entry name" value="TRX_family"/>
    <property type="match status" value="1"/>
</dbReference>
<dbReference type="PROSITE" id="PS51352">
    <property type="entry name" value="THIOREDOXIN_2"/>
    <property type="match status" value="1"/>
</dbReference>
<keyword evidence="3" id="KW-1185">Reference proteome</keyword>
<reference evidence="3" key="1">
    <citation type="journal article" date="2019" name="Gigascience">
        <title>De novo genome assembly of the endangered Acer yangbiense, a plant species with extremely small populations endemic to Yunnan Province, China.</title>
        <authorList>
            <person name="Yang J."/>
            <person name="Wariss H.M."/>
            <person name="Tao L."/>
            <person name="Zhang R."/>
            <person name="Yun Q."/>
            <person name="Hollingsworth P."/>
            <person name="Dao Z."/>
            <person name="Luo G."/>
            <person name="Guo H."/>
            <person name="Ma Y."/>
            <person name="Sun W."/>
        </authorList>
    </citation>
    <scope>NUCLEOTIDE SEQUENCE [LARGE SCALE GENOMIC DNA]</scope>
    <source>
        <strain evidence="3">cv. Malutang</strain>
    </source>
</reference>
<dbReference type="InterPro" id="IPR013766">
    <property type="entry name" value="Thioredoxin_domain"/>
</dbReference>
<dbReference type="Pfam" id="PF00085">
    <property type="entry name" value="Thioredoxin"/>
    <property type="match status" value="1"/>
</dbReference>
<gene>
    <name evidence="2" type="ORF">EZV62_008632</name>
</gene>
<evidence type="ECO:0000313" key="2">
    <source>
        <dbReference type="EMBL" id="TXG67357.1"/>
    </source>
</evidence>
<sequence length="120" mass="13682">MKSHGRQSRVNRINSEKSWNSFITQGSCPVVVHFTAAWCMPSVAMNPLFEELALSYKDIHFLLVDVDEVKEVATKMEIKAMPTFLMMKEAAQIDKLVGANPEEIKRRMNVFVHSIISNKN</sequence>
<dbReference type="PANTHER" id="PTHR10438">
    <property type="entry name" value="THIOREDOXIN"/>
    <property type="match status" value="1"/>
</dbReference>
<dbReference type="InterPro" id="IPR036249">
    <property type="entry name" value="Thioredoxin-like_sf"/>
</dbReference>
<dbReference type="EMBL" id="VAHF01000003">
    <property type="protein sequence ID" value="TXG67357.1"/>
    <property type="molecule type" value="Genomic_DNA"/>
</dbReference>
<proteinExistence type="predicted"/>
<dbReference type="Gene3D" id="3.40.30.10">
    <property type="entry name" value="Glutaredoxin"/>
    <property type="match status" value="1"/>
</dbReference>
<name>A0A5C7IDJ3_9ROSI</name>
<dbReference type="Proteomes" id="UP000323000">
    <property type="component" value="Chromosome 3"/>
</dbReference>
<organism evidence="2 3">
    <name type="scientific">Acer yangbiense</name>
    <dbReference type="NCBI Taxonomy" id="1000413"/>
    <lineage>
        <taxon>Eukaryota</taxon>
        <taxon>Viridiplantae</taxon>
        <taxon>Streptophyta</taxon>
        <taxon>Embryophyta</taxon>
        <taxon>Tracheophyta</taxon>
        <taxon>Spermatophyta</taxon>
        <taxon>Magnoliopsida</taxon>
        <taxon>eudicotyledons</taxon>
        <taxon>Gunneridae</taxon>
        <taxon>Pentapetalae</taxon>
        <taxon>rosids</taxon>
        <taxon>malvids</taxon>
        <taxon>Sapindales</taxon>
        <taxon>Sapindaceae</taxon>
        <taxon>Hippocastanoideae</taxon>
        <taxon>Acereae</taxon>
        <taxon>Acer</taxon>
    </lineage>
</organism>
<dbReference type="PANTHER" id="PTHR10438:SF242">
    <property type="entry name" value="THIOREDOXIN-LIKE PROTEIN CXXS1"/>
    <property type="match status" value="1"/>
</dbReference>
<accession>A0A5C7IDJ3</accession>
<dbReference type="InterPro" id="IPR050620">
    <property type="entry name" value="Thioredoxin_H-type-like"/>
</dbReference>
<dbReference type="SUPFAM" id="SSF52833">
    <property type="entry name" value="Thioredoxin-like"/>
    <property type="match status" value="1"/>
</dbReference>
<protein>
    <recommendedName>
        <fullName evidence="1">Thioredoxin domain-containing protein</fullName>
    </recommendedName>
</protein>
<dbReference type="AlphaFoldDB" id="A0A5C7IDJ3"/>
<feature type="domain" description="Thioredoxin" evidence="1">
    <location>
        <begin position="1"/>
        <end position="113"/>
    </location>
</feature>
<evidence type="ECO:0000259" key="1">
    <source>
        <dbReference type="PROSITE" id="PS51352"/>
    </source>
</evidence>
<evidence type="ECO:0000313" key="3">
    <source>
        <dbReference type="Proteomes" id="UP000323000"/>
    </source>
</evidence>
<comment type="caution">
    <text evidence="2">The sequence shown here is derived from an EMBL/GenBank/DDBJ whole genome shotgun (WGS) entry which is preliminary data.</text>
</comment>